<feature type="region of interest" description="Disordered" evidence="11">
    <location>
        <begin position="589"/>
        <end position="658"/>
    </location>
</feature>
<feature type="compositionally biased region" description="Polar residues" evidence="11">
    <location>
        <begin position="647"/>
        <end position="658"/>
    </location>
</feature>
<dbReference type="Gene3D" id="2.170.150.80">
    <property type="entry name" value="NAC domain"/>
    <property type="match status" value="1"/>
</dbReference>
<dbReference type="Pfam" id="PF02365">
    <property type="entry name" value="NAM"/>
    <property type="match status" value="1"/>
</dbReference>
<keyword evidence="6" id="KW-0238">DNA-binding</keyword>
<dbReference type="AlphaFoldDB" id="A0A7J6FVQ5"/>
<dbReference type="GO" id="GO:0006355">
    <property type="term" value="P:regulation of DNA-templated transcription"/>
    <property type="evidence" value="ECO:0007669"/>
    <property type="project" value="InterPro"/>
</dbReference>
<comment type="subcellular location">
    <subcellularLocation>
        <location evidence="2">Membrane</location>
        <topology evidence="2">Single-pass membrane protein</topology>
    </subcellularLocation>
    <subcellularLocation>
        <location evidence="1">Nucleus</location>
    </subcellularLocation>
</comment>
<feature type="domain" description="NAC" evidence="13">
    <location>
        <begin position="95"/>
        <end position="253"/>
    </location>
</feature>
<keyword evidence="8" id="KW-0010">Activator</keyword>
<dbReference type="InterPro" id="IPR003441">
    <property type="entry name" value="NAC-dom"/>
</dbReference>
<keyword evidence="7 12" id="KW-0472">Membrane</keyword>
<dbReference type="PANTHER" id="PTHR31744:SF216">
    <property type="entry name" value="NAC TRANSCRIPTION FACTOR"/>
    <property type="match status" value="1"/>
</dbReference>
<accession>A0A7J6FVQ5</accession>
<dbReference type="FunFam" id="2.170.150.80:FF:000002">
    <property type="entry name" value="Nac domain-containing protein 86"/>
    <property type="match status" value="1"/>
</dbReference>
<evidence type="ECO:0000313" key="15">
    <source>
        <dbReference type="Proteomes" id="UP000525078"/>
    </source>
</evidence>
<evidence type="ECO:0000256" key="3">
    <source>
        <dbReference type="ARBA" id="ARBA00022692"/>
    </source>
</evidence>
<comment type="caution">
    <text evidence="14">The sequence shown here is derived from an EMBL/GenBank/DDBJ whole genome shotgun (WGS) entry which is preliminary data.</text>
</comment>
<evidence type="ECO:0000313" key="14">
    <source>
        <dbReference type="EMBL" id="KAF4374712.1"/>
    </source>
</evidence>
<keyword evidence="3 12" id="KW-0812">Transmembrane</keyword>
<dbReference type="InterPro" id="IPR036093">
    <property type="entry name" value="NAC_dom_sf"/>
</dbReference>
<organism evidence="14 15">
    <name type="scientific">Cannabis sativa</name>
    <name type="common">Hemp</name>
    <name type="synonym">Marijuana</name>
    <dbReference type="NCBI Taxonomy" id="3483"/>
    <lineage>
        <taxon>Eukaryota</taxon>
        <taxon>Viridiplantae</taxon>
        <taxon>Streptophyta</taxon>
        <taxon>Embryophyta</taxon>
        <taxon>Tracheophyta</taxon>
        <taxon>Spermatophyta</taxon>
        <taxon>Magnoliopsida</taxon>
        <taxon>eudicotyledons</taxon>
        <taxon>Gunneridae</taxon>
        <taxon>Pentapetalae</taxon>
        <taxon>rosids</taxon>
        <taxon>fabids</taxon>
        <taxon>Rosales</taxon>
        <taxon>Cannabaceae</taxon>
        <taxon>Cannabis</taxon>
    </lineage>
</organism>
<evidence type="ECO:0000256" key="10">
    <source>
        <dbReference type="ARBA" id="ARBA00023242"/>
    </source>
</evidence>
<dbReference type="Proteomes" id="UP000525078">
    <property type="component" value="Unassembled WGS sequence"/>
</dbReference>
<dbReference type="GO" id="GO:0000976">
    <property type="term" value="F:transcription cis-regulatory region binding"/>
    <property type="evidence" value="ECO:0007669"/>
    <property type="project" value="UniProtKB-ARBA"/>
</dbReference>
<evidence type="ECO:0000256" key="4">
    <source>
        <dbReference type="ARBA" id="ARBA00022989"/>
    </source>
</evidence>
<name>A0A7J6FVQ5_CANSA</name>
<evidence type="ECO:0000256" key="6">
    <source>
        <dbReference type="ARBA" id="ARBA00023125"/>
    </source>
</evidence>
<feature type="compositionally biased region" description="Acidic residues" evidence="11">
    <location>
        <begin position="744"/>
        <end position="756"/>
    </location>
</feature>
<keyword evidence="5" id="KW-0805">Transcription regulation</keyword>
<keyword evidence="10" id="KW-0539">Nucleus</keyword>
<dbReference type="PANTHER" id="PTHR31744">
    <property type="entry name" value="PROTEIN CUP-SHAPED COTYLEDON 2-RELATED"/>
    <property type="match status" value="1"/>
</dbReference>
<feature type="compositionally biased region" description="Basic and acidic residues" evidence="11">
    <location>
        <begin position="828"/>
        <end position="838"/>
    </location>
</feature>
<feature type="non-terminal residue" evidence="14">
    <location>
        <position position="946"/>
    </location>
</feature>
<protein>
    <recommendedName>
        <fullName evidence="13">NAC domain-containing protein</fullName>
    </recommendedName>
</protein>
<evidence type="ECO:0000256" key="1">
    <source>
        <dbReference type="ARBA" id="ARBA00004123"/>
    </source>
</evidence>
<gene>
    <name evidence="14" type="ORF">F8388_020233</name>
</gene>
<evidence type="ECO:0000256" key="11">
    <source>
        <dbReference type="SAM" id="MobiDB-lite"/>
    </source>
</evidence>
<evidence type="ECO:0000256" key="9">
    <source>
        <dbReference type="ARBA" id="ARBA00023163"/>
    </source>
</evidence>
<dbReference type="PROSITE" id="PS51005">
    <property type="entry name" value="NAC"/>
    <property type="match status" value="1"/>
</dbReference>
<keyword evidence="4 12" id="KW-1133">Transmembrane helix</keyword>
<reference evidence="14 15" key="1">
    <citation type="journal article" date="2020" name="bioRxiv">
        <title>Sequence and annotation of 42 cannabis genomes reveals extensive copy number variation in cannabinoid synthesis and pathogen resistance genes.</title>
        <authorList>
            <person name="Mckernan K.J."/>
            <person name="Helbert Y."/>
            <person name="Kane L.T."/>
            <person name="Ebling H."/>
            <person name="Zhang L."/>
            <person name="Liu B."/>
            <person name="Eaton Z."/>
            <person name="Mclaughlin S."/>
            <person name="Kingan S."/>
            <person name="Baybayan P."/>
            <person name="Concepcion G."/>
            <person name="Jordan M."/>
            <person name="Riva A."/>
            <person name="Barbazuk W."/>
            <person name="Harkins T."/>
        </authorList>
    </citation>
    <scope>NUCLEOTIDE SEQUENCE [LARGE SCALE GENOMIC DNA]</scope>
    <source>
        <strain evidence="15">cv. Jamaican Lion 4</strain>
        <tissue evidence="14">Leaf</tissue>
    </source>
</reference>
<evidence type="ECO:0000256" key="12">
    <source>
        <dbReference type="SAM" id="Phobius"/>
    </source>
</evidence>
<evidence type="ECO:0000259" key="13">
    <source>
        <dbReference type="PROSITE" id="PS51005"/>
    </source>
</evidence>
<feature type="compositionally biased region" description="Basic and acidic residues" evidence="11">
    <location>
        <begin position="702"/>
        <end position="713"/>
    </location>
</feature>
<dbReference type="GO" id="GO:0005634">
    <property type="term" value="C:nucleus"/>
    <property type="evidence" value="ECO:0007669"/>
    <property type="project" value="UniProtKB-SubCell"/>
</dbReference>
<feature type="compositionally biased region" description="Polar residues" evidence="11">
    <location>
        <begin position="269"/>
        <end position="296"/>
    </location>
</feature>
<feature type="region of interest" description="Disordered" evidence="11">
    <location>
        <begin position="258"/>
        <end position="303"/>
    </location>
</feature>
<keyword evidence="9" id="KW-0804">Transcription</keyword>
<dbReference type="EMBL" id="JAATIP010000094">
    <property type="protein sequence ID" value="KAF4374712.1"/>
    <property type="molecule type" value="Genomic_DNA"/>
</dbReference>
<evidence type="ECO:0000256" key="2">
    <source>
        <dbReference type="ARBA" id="ARBA00004167"/>
    </source>
</evidence>
<dbReference type="SUPFAM" id="SSF101941">
    <property type="entry name" value="NAC domain"/>
    <property type="match status" value="1"/>
</dbReference>
<evidence type="ECO:0000256" key="5">
    <source>
        <dbReference type="ARBA" id="ARBA00023015"/>
    </source>
</evidence>
<feature type="compositionally biased region" description="Polar residues" evidence="11">
    <location>
        <begin position="797"/>
        <end position="810"/>
    </location>
</feature>
<dbReference type="GO" id="GO:0016020">
    <property type="term" value="C:membrane"/>
    <property type="evidence" value="ECO:0007669"/>
    <property type="project" value="UniProtKB-SubCell"/>
</dbReference>
<feature type="region of interest" description="Disordered" evidence="11">
    <location>
        <begin position="672"/>
        <end position="842"/>
    </location>
</feature>
<evidence type="ECO:0000256" key="8">
    <source>
        <dbReference type="ARBA" id="ARBA00023159"/>
    </source>
</evidence>
<evidence type="ECO:0000256" key="7">
    <source>
        <dbReference type="ARBA" id="ARBA00023136"/>
    </source>
</evidence>
<sequence length="946" mass="105742">SEHTITIYESQPFVSKTTKISQKQKTNTQHTVGFSPTITQTSKAEVKRNRLKALRRKNINLIKLKKVEEEEEGGGRGGRRGLLSFEMGEVSFEKLPLGFRFRPTDEELINHYLRLKINGRHSEVEVIPEIDVCKWEPSDLPGLSVIKTDDPEWFFFCPRDRKYPNGQRSNRATSAGYWKATGKDRTIRSRSYRSATNTTGAIGMKKTLVFYRGRAPKGVRTHWIMHEYRPTLKDLDGTGPGQDAYVLCRLFRKTEEKPDAPKYDEVDQTGLSPTATKSSPDDTSSDLLQESATSNMAAGEESEVINRWLTDQSDKMTQSAQAPVESGSTSYMTSDVEDHVIDETPLEVPMMEENSKFSEVHALTDYAAFSSFNSQIEQPLYADSPFACDFGNDDNVIPFMDGTAEQDISLTDLLDEVFQSHDEKLDSQKNSTVGKETHLYAQAQSLQNIPPRSLYNGPYNNMGANMNQHDVDTRASTWYNGQMDAKDMLLMPTQFGPSRVDEPLNNQEFVTGNLGAPGGNFVGQVSVAGDYSMYNNLEESISRNLPDYQYSHIGRPEIKFKPRQPQRPSYGFNNAQGIAGRRLRLNVNSSHESTANDIGCDRSKSHEEEEVQSTATEVFKAEESDVNPNGDLGSGTGIKIRTRESQPEPSSDNFISQGDSLRRLRLQINTMPQSVANDNLKGVGQNKESEEVQSNITEDTVEGAKERERERKNGVKSTSTEDSLDVNYSEKEDELLSISSQDSVDAENSETEDELESISSEDFLEDVNNSEGEDELQSVSAEDSMDDANDSEKELWSISTEDNVDDVNNSEIEDEVEPTSTESPCLDEANKESHHPLKFDTATEIARESFTEGEDKSEETIEVSSTKELNKEILDRSSLAKPSFRAEMKDKFPGNSPTEASESLEKLSRHPVSTYSFVISFGVSAAIVLLLVSFGWRALDVGVAWK</sequence>
<feature type="transmembrane region" description="Helical" evidence="12">
    <location>
        <begin position="915"/>
        <end position="936"/>
    </location>
</feature>
<proteinExistence type="predicted"/>